<dbReference type="CDD" id="cd00067">
    <property type="entry name" value="GAL4"/>
    <property type="match status" value="1"/>
</dbReference>
<keyword evidence="5" id="KW-1185">Reference proteome</keyword>
<feature type="region of interest" description="Disordered" evidence="2">
    <location>
        <begin position="518"/>
        <end position="602"/>
    </location>
</feature>
<protein>
    <submittedName>
        <fullName evidence="4">Uncharacterized protein</fullName>
    </submittedName>
</protein>
<feature type="compositionally biased region" description="Low complexity" evidence="2">
    <location>
        <begin position="422"/>
        <end position="432"/>
    </location>
</feature>
<feature type="region of interest" description="Disordered" evidence="2">
    <location>
        <begin position="267"/>
        <end position="290"/>
    </location>
</feature>
<evidence type="ECO:0000313" key="5">
    <source>
        <dbReference type="Proteomes" id="UP001281003"/>
    </source>
</evidence>
<evidence type="ECO:0000313" key="4">
    <source>
        <dbReference type="EMBL" id="KAK3396191.1"/>
    </source>
</evidence>
<feature type="transmembrane region" description="Helical" evidence="3">
    <location>
        <begin position="834"/>
        <end position="854"/>
    </location>
</feature>
<keyword evidence="3" id="KW-0812">Transmembrane</keyword>
<dbReference type="GO" id="GO:0000981">
    <property type="term" value="F:DNA-binding transcription factor activity, RNA polymerase II-specific"/>
    <property type="evidence" value="ECO:0007669"/>
    <property type="project" value="InterPro"/>
</dbReference>
<dbReference type="SUPFAM" id="SSF57701">
    <property type="entry name" value="Zn2/Cys6 DNA-binding domain"/>
    <property type="match status" value="1"/>
</dbReference>
<gene>
    <name evidence="4" type="ORF">B0T20DRAFT_394731</name>
</gene>
<dbReference type="Proteomes" id="UP001281003">
    <property type="component" value="Unassembled WGS sequence"/>
</dbReference>
<keyword evidence="3" id="KW-0472">Membrane</keyword>
<accession>A0AAE0PA62</accession>
<dbReference type="InterPro" id="IPR001138">
    <property type="entry name" value="Zn2Cys6_DnaBD"/>
</dbReference>
<feature type="compositionally biased region" description="Polar residues" evidence="2">
    <location>
        <begin position="439"/>
        <end position="466"/>
    </location>
</feature>
<keyword evidence="1" id="KW-0539">Nucleus</keyword>
<reference evidence="4" key="2">
    <citation type="submission" date="2023-07" db="EMBL/GenBank/DDBJ databases">
        <authorList>
            <consortium name="Lawrence Berkeley National Laboratory"/>
            <person name="Haridas S."/>
            <person name="Hensen N."/>
            <person name="Bonometti L."/>
            <person name="Westerberg I."/>
            <person name="Brannstrom I.O."/>
            <person name="Guillou S."/>
            <person name="Cros-Aarteil S."/>
            <person name="Calhoun S."/>
            <person name="Kuo A."/>
            <person name="Mondo S."/>
            <person name="Pangilinan J."/>
            <person name="Riley R."/>
            <person name="LaButti K."/>
            <person name="Andreopoulos B."/>
            <person name="Lipzen A."/>
            <person name="Chen C."/>
            <person name="Yanf M."/>
            <person name="Daum C."/>
            <person name="Ng V."/>
            <person name="Clum A."/>
            <person name="Steindorff A."/>
            <person name="Ohm R."/>
            <person name="Martin F."/>
            <person name="Silar P."/>
            <person name="Natvig D."/>
            <person name="Lalanne C."/>
            <person name="Gautier V."/>
            <person name="Ament-velasquez S.L."/>
            <person name="Kruys A."/>
            <person name="Hutchinson M.I."/>
            <person name="Powell A.J."/>
            <person name="Barry K."/>
            <person name="Miller A.N."/>
            <person name="Grigoriev I.V."/>
            <person name="Debuchy R."/>
            <person name="Gladieux P."/>
            <person name="Thoren M.H."/>
            <person name="Johannesson H."/>
        </authorList>
    </citation>
    <scope>NUCLEOTIDE SEQUENCE</scope>
    <source>
        <strain evidence="4">FGSC 1904</strain>
    </source>
</reference>
<keyword evidence="3" id="KW-1133">Transmembrane helix</keyword>
<dbReference type="AlphaFoldDB" id="A0AAE0PA62"/>
<feature type="region of interest" description="Disordered" evidence="2">
    <location>
        <begin position="365"/>
        <end position="385"/>
    </location>
</feature>
<sequence>MINAFIPGPASIKDKRAHISMDFLSYSQRTGFNFNSSQFVDSGYASSFNVSPVISDSSAWTQSPITFTSPASFDDATRVVNARSSTSATKKSTASSSRQQPVVDFANHPGMRIMTKDGRDVTNSASRGCKTKEQRDHAHLMRIIKACDACRKRKVRCDPSHKKRAASHTSPAATESKPTKKQKKEPAEAAPPPAPVIVESTPELLVTDNFENFDLAAFAMPSVEGIENADDLFWNQYLNFDQDAFPDFALGTFDQFAPSQELFYQSTSSSSATSPSQVFTPETPVHTRPSPAIATEPVISTATPALPYLNPGVPHGTEYVDFNLYSPPADFSLDEELLGPGQPQSYAPFNTGYAAQQYVGDASVVAHRTESRSSPSSPSVSSGVITSSRLPLEAYSGLDGSGGQQTSSYTARAAPDVQISDQPVVQQPQQQQPRRRQLASGNETRVITQASAQDSSVIISSASQRPASPALNVQHAPHGVNHNSVMNADSSTHVQSPVAYASVNAGVPVATQQASFVVQQSRPERTTRSSRLRSPVQSKISVAQQQKQGYSGLSSNFSTTSRDVSSGSLCPSSASDSALRTTTMSTTTTILPGRQRSAAGDKKYMEVGQKPYGFSTSASSSSVSFPLVVLGLVSCLVVTALRSYCNNNNWNGPLDLVNTLFIASIYSFSLWQQQSSSSSRSPITGISTGISSDTGTTRCFSVHGPCNGSTTSRQARKLVAKLDIVRMLVMETTWLDWASMSERDNVFGYWVLISTVDNVIKGGCSIARQKRYGPARPTLPDILVTRLALVQPGSSLGYFITKFRIEALIRCFAPPSRSRVRAVMPIGLTLHQDGHTYMASPYWVMAFALIYNVVTVDDGRHERHPPLRRQLRKEMLLKSSAIISTFTLYMVVVVVTPQALGAAINSNSSTNTTNATDIDTNPPHLLIAVEAVSACNCPNNCNRQRGSPCKFYGDYFSNPTDPQYVVNGQCHWYTDVFVARYLKCKPV</sequence>
<evidence type="ECO:0000256" key="2">
    <source>
        <dbReference type="SAM" id="MobiDB-lite"/>
    </source>
</evidence>
<feature type="compositionally biased region" description="Polar residues" evidence="2">
    <location>
        <begin position="535"/>
        <end position="580"/>
    </location>
</feature>
<feature type="region of interest" description="Disordered" evidence="2">
    <location>
        <begin position="158"/>
        <end position="196"/>
    </location>
</feature>
<proteinExistence type="predicted"/>
<reference evidence="4" key="1">
    <citation type="journal article" date="2023" name="Mol. Phylogenet. Evol.">
        <title>Genome-scale phylogeny and comparative genomics of the fungal order Sordariales.</title>
        <authorList>
            <person name="Hensen N."/>
            <person name="Bonometti L."/>
            <person name="Westerberg I."/>
            <person name="Brannstrom I.O."/>
            <person name="Guillou S."/>
            <person name="Cros-Aarteil S."/>
            <person name="Calhoun S."/>
            <person name="Haridas S."/>
            <person name="Kuo A."/>
            <person name="Mondo S."/>
            <person name="Pangilinan J."/>
            <person name="Riley R."/>
            <person name="LaButti K."/>
            <person name="Andreopoulos B."/>
            <person name="Lipzen A."/>
            <person name="Chen C."/>
            <person name="Yan M."/>
            <person name="Daum C."/>
            <person name="Ng V."/>
            <person name="Clum A."/>
            <person name="Steindorff A."/>
            <person name="Ohm R.A."/>
            <person name="Martin F."/>
            <person name="Silar P."/>
            <person name="Natvig D.O."/>
            <person name="Lalanne C."/>
            <person name="Gautier V."/>
            <person name="Ament-Velasquez S.L."/>
            <person name="Kruys A."/>
            <person name="Hutchinson M.I."/>
            <person name="Powell A.J."/>
            <person name="Barry K."/>
            <person name="Miller A.N."/>
            <person name="Grigoriev I.V."/>
            <person name="Debuchy R."/>
            <person name="Gladieux P."/>
            <person name="Hiltunen Thoren M."/>
            <person name="Johannesson H."/>
        </authorList>
    </citation>
    <scope>NUCLEOTIDE SEQUENCE</scope>
    <source>
        <strain evidence="4">FGSC 1904</strain>
    </source>
</reference>
<feature type="transmembrane region" description="Helical" evidence="3">
    <location>
        <begin position="875"/>
        <end position="895"/>
    </location>
</feature>
<evidence type="ECO:0000256" key="1">
    <source>
        <dbReference type="ARBA" id="ARBA00023242"/>
    </source>
</evidence>
<comment type="caution">
    <text evidence="4">The sequence shown here is derived from an EMBL/GenBank/DDBJ whole genome shotgun (WGS) entry which is preliminary data.</text>
</comment>
<dbReference type="InterPro" id="IPR036864">
    <property type="entry name" value="Zn2-C6_fun-type_DNA-bd_sf"/>
</dbReference>
<feature type="region of interest" description="Disordered" evidence="2">
    <location>
        <begin position="420"/>
        <end position="488"/>
    </location>
</feature>
<feature type="region of interest" description="Disordered" evidence="2">
    <location>
        <begin position="112"/>
        <end position="135"/>
    </location>
</feature>
<name>A0AAE0PA62_SORBR</name>
<feature type="compositionally biased region" description="Low complexity" evidence="2">
    <location>
        <begin position="267"/>
        <end position="276"/>
    </location>
</feature>
<feature type="compositionally biased region" description="Low complexity" evidence="2">
    <location>
        <begin position="372"/>
        <end position="385"/>
    </location>
</feature>
<organism evidence="4 5">
    <name type="scientific">Sordaria brevicollis</name>
    <dbReference type="NCBI Taxonomy" id="83679"/>
    <lineage>
        <taxon>Eukaryota</taxon>
        <taxon>Fungi</taxon>
        <taxon>Dikarya</taxon>
        <taxon>Ascomycota</taxon>
        <taxon>Pezizomycotina</taxon>
        <taxon>Sordariomycetes</taxon>
        <taxon>Sordariomycetidae</taxon>
        <taxon>Sordariales</taxon>
        <taxon>Sordariaceae</taxon>
        <taxon>Sordaria</taxon>
    </lineage>
</organism>
<dbReference type="GO" id="GO:0008270">
    <property type="term" value="F:zinc ion binding"/>
    <property type="evidence" value="ECO:0007669"/>
    <property type="project" value="InterPro"/>
</dbReference>
<evidence type="ECO:0000256" key="3">
    <source>
        <dbReference type="SAM" id="Phobius"/>
    </source>
</evidence>
<dbReference type="EMBL" id="JAUTDP010000009">
    <property type="protein sequence ID" value="KAK3396191.1"/>
    <property type="molecule type" value="Genomic_DNA"/>
</dbReference>